<dbReference type="NCBIfam" id="TIGR02937">
    <property type="entry name" value="sigma70-ECF"/>
    <property type="match status" value="1"/>
</dbReference>
<dbReference type="InterPro" id="IPR013324">
    <property type="entry name" value="RNA_pol_sigma_r3/r4-like"/>
</dbReference>
<comment type="caution">
    <text evidence="5">The sequence shown here is derived from an EMBL/GenBank/DDBJ whole genome shotgun (WGS) entry which is preliminary data.</text>
</comment>
<dbReference type="CDD" id="cd06171">
    <property type="entry name" value="Sigma70_r4"/>
    <property type="match status" value="1"/>
</dbReference>
<keyword evidence="2" id="KW-0731">Sigma factor</keyword>
<dbReference type="AlphaFoldDB" id="A0AAN4W360"/>
<evidence type="ECO:0000313" key="6">
    <source>
        <dbReference type="Proteomes" id="UP001310022"/>
    </source>
</evidence>
<feature type="domain" description="RNA polymerase sigma factor 70 region 4 type 2" evidence="4">
    <location>
        <begin position="82"/>
        <end position="133"/>
    </location>
</feature>
<keyword evidence="6" id="KW-1185">Reference proteome</keyword>
<name>A0AAN4W360_9BACT</name>
<dbReference type="GO" id="GO:0006352">
    <property type="term" value="P:DNA-templated transcription initiation"/>
    <property type="evidence" value="ECO:0007669"/>
    <property type="project" value="InterPro"/>
</dbReference>
<sequence>MVEDAIHDLFLDLWKYKEKLSDTTSVQFYLFRSLRRKIVKNDQLADRKKIFDYDLSLDQAFESLNVQEKIIADESRDEHIQSLKSEMNGLSARQYEALILKFYNNFSYEEIAQVMEVNEQSARNLVTRGLDKLKTVMVKVVTLLIISLYFLMG</sequence>
<organism evidence="5 6">
    <name type="scientific">Persicobacter diffluens</name>
    <dbReference type="NCBI Taxonomy" id="981"/>
    <lineage>
        <taxon>Bacteria</taxon>
        <taxon>Pseudomonadati</taxon>
        <taxon>Bacteroidota</taxon>
        <taxon>Cytophagia</taxon>
        <taxon>Cytophagales</taxon>
        <taxon>Persicobacteraceae</taxon>
        <taxon>Persicobacter</taxon>
    </lineage>
</organism>
<keyword evidence="1" id="KW-0805">Transcription regulation</keyword>
<dbReference type="InterPro" id="IPR014284">
    <property type="entry name" value="RNA_pol_sigma-70_dom"/>
</dbReference>
<dbReference type="SUPFAM" id="SSF88659">
    <property type="entry name" value="Sigma3 and sigma4 domains of RNA polymerase sigma factors"/>
    <property type="match status" value="1"/>
</dbReference>
<keyword evidence="3" id="KW-0804">Transcription</keyword>
<reference evidence="5 6" key="1">
    <citation type="submission" date="2021-12" db="EMBL/GenBank/DDBJ databases">
        <title>Genome sequencing of bacteria with rrn-lacking chromosome and rrn-plasmid.</title>
        <authorList>
            <person name="Anda M."/>
            <person name="Iwasaki W."/>
        </authorList>
    </citation>
    <scope>NUCLEOTIDE SEQUENCE [LARGE SCALE GENOMIC DNA]</scope>
    <source>
        <strain evidence="5 6">NBRC 15940</strain>
    </source>
</reference>
<evidence type="ECO:0000256" key="1">
    <source>
        <dbReference type="ARBA" id="ARBA00023015"/>
    </source>
</evidence>
<gene>
    <name evidence="5" type="ORF">PEDI_50300</name>
</gene>
<dbReference type="InterPro" id="IPR036388">
    <property type="entry name" value="WH-like_DNA-bd_sf"/>
</dbReference>
<dbReference type="GO" id="GO:0016987">
    <property type="term" value="F:sigma factor activity"/>
    <property type="evidence" value="ECO:0007669"/>
    <property type="project" value="UniProtKB-KW"/>
</dbReference>
<evidence type="ECO:0000256" key="3">
    <source>
        <dbReference type="ARBA" id="ARBA00023163"/>
    </source>
</evidence>
<evidence type="ECO:0000313" key="5">
    <source>
        <dbReference type="EMBL" id="GJM64478.1"/>
    </source>
</evidence>
<dbReference type="PANTHER" id="PTHR43133:SF46">
    <property type="entry name" value="RNA POLYMERASE SIGMA-70 FACTOR ECF SUBFAMILY"/>
    <property type="match status" value="1"/>
</dbReference>
<protein>
    <recommendedName>
        <fullName evidence="4">RNA polymerase sigma factor 70 region 4 type 2 domain-containing protein</fullName>
    </recommendedName>
</protein>
<dbReference type="InterPro" id="IPR039425">
    <property type="entry name" value="RNA_pol_sigma-70-like"/>
</dbReference>
<evidence type="ECO:0000256" key="2">
    <source>
        <dbReference type="ARBA" id="ARBA00023082"/>
    </source>
</evidence>
<dbReference type="PANTHER" id="PTHR43133">
    <property type="entry name" value="RNA POLYMERASE ECF-TYPE SIGMA FACTO"/>
    <property type="match status" value="1"/>
</dbReference>
<accession>A0AAN4W360</accession>
<dbReference type="Pfam" id="PF08281">
    <property type="entry name" value="Sigma70_r4_2"/>
    <property type="match status" value="1"/>
</dbReference>
<dbReference type="EMBL" id="BQKE01000005">
    <property type="protein sequence ID" value="GJM64478.1"/>
    <property type="molecule type" value="Genomic_DNA"/>
</dbReference>
<evidence type="ECO:0000259" key="4">
    <source>
        <dbReference type="Pfam" id="PF08281"/>
    </source>
</evidence>
<dbReference type="Proteomes" id="UP001310022">
    <property type="component" value="Unassembled WGS sequence"/>
</dbReference>
<dbReference type="InterPro" id="IPR013249">
    <property type="entry name" value="RNA_pol_sigma70_r4_t2"/>
</dbReference>
<dbReference type="GO" id="GO:0003677">
    <property type="term" value="F:DNA binding"/>
    <property type="evidence" value="ECO:0007669"/>
    <property type="project" value="InterPro"/>
</dbReference>
<dbReference type="Gene3D" id="1.10.10.10">
    <property type="entry name" value="Winged helix-like DNA-binding domain superfamily/Winged helix DNA-binding domain"/>
    <property type="match status" value="1"/>
</dbReference>
<proteinExistence type="predicted"/>